<dbReference type="EMBL" id="SMAA01000009">
    <property type="protein sequence ID" value="TCS78693.1"/>
    <property type="molecule type" value="Genomic_DNA"/>
</dbReference>
<dbReference type="AlphaFoldDB" id="A0A4R3K7H8"/>
<dbReference type="GO" id="GO:0003677">
    <property type="term" value="F:DNA binding"/>
    <property type="evidence" value="ECO:0007669"/>
    <property type="project" value="UniProtKB-KW"/>
</dbReference>
<keyword evidence="4" id="KW-1185">Reference proteome</keyword>
<dbReference type="Gene3D" id="1.10.1660.10">
    <property type="match status" value="1"/>
</dbReference>
<sequence length="125" mass="14729">MADIEISDMAKLMNLNSSTLRYYESIGLITDIKRNASGKRVYSERDIKWIEMIGRLRETGMNINKMKKYAQLRKMGDSTITERKNIMQEHLNFIENKIEELAKSRDYVAKKVEIYTKMEEKINGK</sequence>
<feature type="domain" description="HTH merR-type" evidence="2">
    <location>
        <begin position="1"/>
        <end position="72"/>
    </location>
</feature>
<dbReference type="PANTHER" id="PTHR30204:SF98">
    <property type="entry name" value="HTH-TYPE TRANSCRIPTIONAL REGULATOR ADHR"/>
    <property type="match status" value="1"/>
</dbReference>
<dbReference type="SMART" id="SM00422">
    <property type="entry name" value="HTH_MERR"/>
    <property type="match status" value="1"/>
</dbReference>
<evidence type="ECO:0000313" key="3">
    <source>
        <dbReference type="EMBL" id="TCS78693.1"/>
    </source>
</evidence>
<name>A0A4R3K7H8_9FIRM</name>
<dbReference type="Proteomes" id="UP000295188">
    <property type="component" value="Unassembled WGS sequence"/>
</dbReference>
<organism evidence="3 4">
    <name type="scientific">Pectinatus cerevisiiphilus</name>
    <dbReference type="NCBI Taxonomy" id="86956"/>
    <lineage>
        <taxon>Bacteria</taxon>
        <taxon>Bacillati</taxon>
        <taxon>Bacillota</taxon>
        <taxon>Negativicutes</taxon>
        <taxon>Selenomonadales</taxon>
        <taxon>Selenomonadaceae</taxon>
        <taxon>Pectinatus</taxon>
    </lineage>
</organism>
<protein>
    <submittedName>
        <fullName evidence="3">DNA-binding transcriptional MerR regulator</fullName>
    </submittedName>
</protein>
<accession>A0A4R3K7H8</accession>
<reference evidence="3 4" key="1">
    <citation type="submission" date="2019-03" db="EMBL/GenBank/DDBJ databases">
        <title>Genomic Encyclopedia of Type Strains, Phase IV (KMG-IV): sequencing the most valuable type-strain genomes for metagenomic binning, comparative biology and taxonomic classification.</title>
        <authorList>
            <person name="Goeker M."/>
        </authorList>
    </citation>
    <scope>NUCLEOTIDE SEQUENCE [LARGE SCALE GENOMIC DNA]</scope>
    <source>
        <strain evidence="3 4">DSM 20467</strain>
    </source>
</reference>
<gene>
    <name evidence="3" type="ORF">EDC37_10946</name>
</gene>
<dbReference type="PANTHER" id="PTHR30204">
    <property type="entry name" value="REDOX-CYCLING DRUG-SENSING TRANSCRIPTIONAL ACTIVATOR SOXR"/>
    <property type="match status" value="1"/>
</dbReference>
<evidence type="ECO:0000256" key="1">
    <source>
        <dbReference type="ARBA" id="ARBA00023125"/>
    </source>
</evidence>
<comment type="caution">
    <text evidence="3">The sequence shown here is derived from an EMBL/GenBank/DDBJ whole genome shotgun (WGS) entry which is preliminary data.</text>
</comment>
<dbReference type="RefSeq" id="WP_132549654.1">
    <property type="nucleotide sequence ID" value="NZ_SMAA01000009.1"/>
</dbReference>
<evidence type="ECO:0000313" key="4">
    <source>
        <dbReference type="Proteomes" id="UP000295188"/>
    </source>
</evidence>
<dbReference type="InterPro" id="IPR047057">
    <property type="entry name" value="MerR_fam"/>
</dbReference>
<dbReference type="OrthoDB" id="9773308at2"/>
<dbReference type="InterPro" id="IPR000551">
    <property type="entry name" value="MerR-type_HTH_dom"/>
</dbReference>
<evidence type="ECO:0000259" key="2">
    <source>
        <dbReference type="PROSITE" id="PS50937"/>
    </source>
</evidence>
<dbReference type="GO" id="GO:0003700">
    <property type="term" value="F:DNA-binding transcription factor activity"/>
    <property type="evidence" value="ECO:0007669"/>
    <property type="project" value="InterPro"/>
</dbReference>
<dbReference type="CDD" id="cd01109">
    <property type="entry name" value="HTH_YyaN"/>
    <property type="match status" value="1"/>
</dbReference>
<keyword evidence="1 3" id="KW-0238">DNA-binding</keyword>
<proteinExistence type="predicted"/>
<dbReference type="SUPFAM" id="SSF46955">
    <property type="entry name" value="Putative DNA-binding domain"/>
    <property type="match status" value="1"/>
</dbReference>
<dbReference type="InterPro" id="IPR009061">
    <property type="entry name" value="DNA-bd_dom_put_sf"/>
</dbReference>
<dbReference type="PRINTS" id="PR00040">
    <property type="entry name" value="HTHMERR"/>
</dbReference>
<dbReference type="PROSITE" id="PS50937">
    <property type="entry name" value="HTH_MERR_2"/>
    <property type="match status" value="1"/>
</dbReference>
<dbReference type="Pfam" id="PF13411">
    <property type="entry name" value="MerR_1"/>
    <property type="match status" value="1"/>
</dbReference>